<gene>
    <name evidence="6" type="ORF">LCGC14_2952320</name>
</gene>
<evidence type="ECO:0000256" key="1">
    <source>
        <dbReference type="ARBA" id="ARBA00005417"/>
    </source>
</evidence>
<keyword evidence="2" id="KW-0813">Transport</keyword>
<proteinExistence type="inferred from homology"/>
<dbReference type="Gene3D" id="3.40.50.300">
    <property type="entry name" value="P-loop containing nucleotide triphosphate hydrolases"/>
    <property type="match status" value="1"/>
</dbReference>
<comment type="caution">
    <text evidence="6">The sequence shown here is derived from an EMBL/GenBank/DDBJ whole genome shotgun (WGS) entry which is preliminary data.</text>
</comment>
<keyword evidence="4" id="KW-0067">ATP-binding</keyword>
<accession>A0A0F8XEK7</accession>
<dbReference type="GO" id="GO:0005524">
    <property type="term" value="F:ATP binding"/>
    <property type="evidence" value="ECO:0007669"/>
    <property type="project" value="UniProtKB-KW"/>
</dbReference>
<sequence length="97" mass="10606">MCNVLRIRNIEKTFVLDKPLVKGLLHPFAKPKKTSALRSVNFDVTDGQILAVKGPNGAGKTTLLRILADLLEPDSGSIKVLGKDIRSTRGRVREQIG</sequence>
<evidence type="ECO:0000259" key="5">
    <source>
        <dbReference type="Pfam" id="PF00005"/>
    </source>
</evidence>
<reference evidence="6" key="1">
    <citation type="journal article" date="2015" name="Nature">
        <title>Complex archaea that bridge the gap between prokaryotes and eukaryotes.</title>
        <authorList>
            <person name="Spang A."/>
            <person name="Saw J.H."/>
            <person name="Jorgensen S.L."/>
            <person name="Zaremba-Niedzwiedzka K."/>
            <person name="Martijn J."/>
            <person name="Lind A.E."/>
            <person name="van Eijk R."/>
            <person name="Schleper C."/>
            <person name="Guy L."/>
            <person name="Ettema T.J."/>
        </authorList>
    </citation>
    <scope>NUCLEOTIDE SEQUENCE</scope>
</reference>
<dbReference type="InterPro" id="IPR050763">
    <property type="entry name" value="ABC_transporter_ATP-binding"/>
</dbReference>
<dbReference type="PANTHER" id="PTHR42711">
    <property type="entry name" value="ABC TRANSPORTER ATP-BINDING PROTEIN"/>
    <property type="match status" value="1"/>
</dbReference>
<comment type="similarity">
    <text evidence="1">Belongs to the ABC transporter superfamily.</text>
</comment>
<dbReference type="EMBL" id="LAZR01059524">
    <property type="protein sequence ID" value="KKK67612.1"/>
    <property type="molecule type" value="Genomic_DNA"/>
</dbReference>
<dbReference type="InterPro" id="IPR027417">
    <property type="entry name" value="P-loop_NTPase"/>
</dbReference>
<dbReference type="SUPFAM" id="SSF52540">
    <property type="entry name" value="P-loop containing nucleoside triphosphate hydrolases"/>
    <property type="match status" value="1"/>
</dbReference>
<dbReference type="GO" id="GO:0016887">
    <property type="term" value="F:ATP hydrolysis activity"/>
    <property type="evidence" value="ECO:0007669"/>
    <property type="project" value="InterPro"/>
</dbReference>
<evidence type="ECO:0000256" key="2">
    <source>
        <dbReference type="ARBA" id="ARBA00022448"/>
    </source>
</evidence>
<keyword evidence="3" id="KW-0547">Nucleotide-binding</keyword>
<dbReference type="Pfam" id="PF00005">
    <property type="entry name" value="ABC_tran"/>
    <property type="match status" value="1"/>
</dbReference>
<feature type="domain" description="ABC transporter" evidence="5">
    <location>
        <begin position="37"/>
        <end position="96"/>
    </location>
</feature>
<organism evidence="6">
    <name type="scientific">marine sediment metagenome</name>
    <dbReference type="NCBI Taxonomy" id="412755"/>
    <lineage>
        <taxon>unclassified sequences</taxon>
        <taxon>metagenomes</taxon>
        <taxon>ecological metagenomes</taxon>
    </lineage>
</organism>
<evidence type="ECO:0000256" key="4">
    <source>
        <dbReference type="ARBA" id="ARBA00022840"/>
    </source>
</evidence>
<evidence type="ECO:0000313" key="6">
    <source>
        <dbReference type="EMBL" id="KKK67612.1"/>
    </source>
</evidence>
<protein>
    <recommendedName>
        <fullName evidence="5">ABC transporter domain-containing protein</fullName>
    </recommendedName>
</protein>
<feature type="non-terminal residue" evidence="6">
    <location>
        <position position="97"/>
    </location>
</feature>
<dbReference type="AlphaFoldDB" id="A0A0F8XEK7"/>
<dbReference type="InterPro" id="IPR003439">
    <property type="entry name" value="ABC_transporter-like_ATP-bd"/>
</dbReference>
<evidence type="ECO:0000256" key="3">
    <source>
        <dbReference type="ARBA" id="ARBA00022741"/>
    </source>
</evidence>
<dbReference type="PANTHER" id="PTHR42711:SF5">
    <property type="entry name" value="ABC TRANSPORTER ATP-BINDING PROTEIN NATA"/>
    <property type="match status" value="1"/>
</dbReference>
<name>A0A0F8XEK7_9ZZZZ</name>